<proteinExistence type="predicted"/>
<dbReference type="Gramene" id="OMERI11G16750.1">
    <property type="protein sequence ID" value="OMERI11G16750.1"/>
    <property type="gene ID" value="OMERI11G16750"/>
</dbReference>
<dbReference type="AlphaFoldDB" id="A0A0E0F7T8"/>
<sequence>MLLDNFTPSERLSIWGDLRVALSRGRHRGRTLAPAASSLPLPPLTAAGARRRSPARPAVRAAARPFPGDATTQREDDNAARDGWAMATATARREASDPAVPPPDLAPPWPDPAPCR</sequence>
<reference evidence="2" key="2">
    <citation type="submission" date="2018-05" db="EMBL/GenBank/DDBJ databases">
        <title>OmerRS3 (Oryza meridionalis Reference Sequence Version 3).</title>
        <authorList>
            <person name="Zhang J."/>
            <person name="Kudrna D."/>
            <person name="Lee S."/>
            <person name="Talag J."/>
            <person name="Welchert J."/>
            <person name="Wing R.A."/>
        </authorList>
    </citation>
    <scope>NUCLEOTIDE SEQUENCE [LARGE SCALE GENOMIC DNA]</scope>
    <source>
        <strain evidence="2">cv. OR44</strain>
    </source>
</reference>
<feature type="compositionally biased region" description="Low complexity" evidence="1">
    <location>
        <begin position="55"/>
        <end position="65"/>
    </location>
</feature>
<feature type="region of interest" description="Disordered" evidence="1">
    <location>
        <begin position="30"/>
        <end position="116"/>
    </location>
</feature>
<feature type="compositionally biased region" description="Low complexity" evidence="1">
    <location>
        <begin position="31"/>
        <end position="48"/>
    </location>
</feature>
<feature type="compositionally biased region" description="Pro residues" evidence="1">
    <location>
        <begin position="99"/>
        <end position="116"/>
    </location>
</feature>
<organism evidence="2">
    <name type="scientific">Oryza meridionalis</name>
    <dbReference type="NCBI Taxonomy" id="40149"/>
    <lineage>
        <taxon>Eukaryota</taxon>
        <taxon>Viridiplantae</taxon>
        <taxon>Streptophyta</taxon>
        <taxon>Embryophyta</taxon>
        <taxon>Tracheophyta</taxon>
        <taxon>Spermatophyta</taxon>
        <taxon>Magnoliopsida</taxon>
        <taxon>Liliopsida</taxon>
        <taxon>Poales</taxon>
        <taxon>Poaceae</taxon>
        <taxon>BOP clade</taxon>
        <taxon>Oryzoideae</taxon>
        <taxon>Oryzeae</taxon>
        <taxon>Oryzinae</taxon>
        <taxon>Oryza</taxon>
    </lineage>
</organism>
<protein>
    <submittedName>
        <fullName evidence="2">Uncharacterized protein</fullName>
    </submittedName>
</protein>
<dbReference type="HOGENOM" id="CLU_2100797_0_0_1"/>
<keyword evidence="3" id="KW-1185">Reference proteome</keyword>
<evidence type="ECO:0000256" key="1">
    <source>
        <dbReference type="SAM" id="MobiDB-lite"/>
    </source>
</evidence>
<dbReference type="Proteomes" id="UP000008021">
    <property type="component" value="Chromosome 11"/>
</dbReference>
<dbReference type="EnsemblPlants" id="OMERI11G16750.1">
    <property type="protein sequence ID" value="OMERI11G16750.1"/>
    <property type="gene ID" value="OMERI11G16750"/>
</dbReference>
<evidence type="ECO:0000313" key="3">
    <source>
        <dbReference type="Proteomes" id="UP000008021"/>
    </source>
</evidence>
<name>A0A0E0F7T8_9ORYZ</name>
<evidence type="ECO:0000313" key="2">
    <source>
        <dbReference type="EnsemblPlants" id="OMERI11G16750.1"/>
    </source>
</evidence>
<reference evidence="2" key="1">
    <citation type="submission" date="2015-04" db="UniProtKB">
        <authorList>
            <consortium name="EnsemblPlants"/>
        </authorList>
    </citation>
    <scope>IDENTIFICATION</scope>
</reference>
<accession>A0A0E0F7T8</accession>